<evidence type="ECO:0000256" key="6">
    <source>
        <dbReference type="ARBA" id="ARBA00023242"/>
    </source>
</evidence>
<keyword evidence="2" id="KW-0479">Metal-binding</keyword>
<name>A0A1V9XFC3_9ACAR</name>
<dbReference type="FunFam" id="3.30.160.60:FF:000031">
    <property type="entry name" value="GLI family zinc finger 3"/>
    <property type="match status" value="1"/>
</dbReference>
<dbReference type="Gene3D" id="3.30.160.60">
    <property type="entry name" value="Classic Zinc Finger"/>
    <property type="match status" value="2"/>
</dbReference>
<dbReference type="GO" id="GO:0000981">
    <property type="term" value="F:DNA-binding transcription factor activity, RNA polymerase II-specific"/>
    <property type="evidence" value="ECO:0007669"/>
    <property type="project" value="TreeGrafter"/>
</dbReference>
<keyword evidence="3" id="KW-0677">Repeat</keyword>
<dbReference type="GO" id="GO:0008270">
    <property type="term" value="F:zinc ion binding"/>
    <property type="evidence" value="ECO:0007669"/>
    <property type="project" value="UniProtKB-KW"/>
</dbReference>
<feature type="domain" description="C2H2-type" evidence="8">
    <location>
        <begin position="119"/>
        <end position="146"/>
    </location>
</feature>
<dbReference type="PROSITE" id="PS50157">
    <property type="entry name" value="ZINC_FINGER_C2H2_2"/>
    <property type="match status" value="1"/>
</dbReference>
<keyword evidence="10" id="KW-1185">Reference proteome</keyword>
<keyword evidence="4 7" id="KW-0863">Zinc-finger</keyword>
<comment type="caution">
    <text evidence="9">The sequence shown here is derived from an EMBL/GenBank/DDBJ whole genome shotgun (WGS) entry which is preliminary data.</text>
</comment>
<evidence type="ECO:0000259" key="8">
    <source>
        <dbReference type="PROSITE" id="PS50157"/>
    </source>
</evidence>
<reference evidence="9 10" key="1">
    <citation type="journal article" date="2017" name="Gigascience">
        <title>Draft genome of the honey bee ectoparasitic mite, Tropilaelaps mercedesae, is shaped by the parasitic life history.</title>
        <authorList>
            <person name="Dong X."/>
            <person name="Armstrong S.D."/>
            <person name="Xia D."/>
            <person name="Makepeace B.L."/>
            <person name="Darby A.C."/>
            <person name="Kadowaki T."/>
        </authorList>
    </citation>
    <scope>NUCLEOTIDE SEQUENCE [LARGE SCALE GENOMIC DNA]</scope>
    <source>
        <strain evidence="9">Wuxi-XJTLU</strain>
    </source>
</reference>
<dbReference type="SMART" id="SM00355">
    <property type="entry name" value="ZnF_C2H2"/>
    <property type="match status" value="2"/>
</dbReference>
<evidence type="ECO:0000256" key="7">
    <source>
        <dbReference type="PROSITE-ProRule" id="PRU00042"/>
    </source>
</evidence>
<evidence type="ECO:0000256" key="2">
    <source>
        <dbReference type="ARBA" id="ARBA00022723"/>
    </source>
</evidence>
<keyword evidence="6" id="KW-0539">Nucleus</keyword>
<evidence type="ECO:0000256" key="4">
    <source>
        <dbReference type="ARBA" id="ARBA00022771"/>
    </source>
</evidence>
<dbReference type="Pfam" id="PF23561">
    <property type="entry name" value="zf-C2H2_15"/>
    <property type="match status" value="1"/>
</dbReference>
<dbReference type="InterPro" id="IPR036236">
    <property type="entry name" value="Znf_C2H2_sf"/>
</dbReference>
<gene>
    <name evidence="9" type="ORF">BIW11_03836</name>
</gene>
<dbReference type="AlphaFoldDB" id="A0A1V9XFC3"/>
<dbReference type="OrthoDB" id="3214149at2759"/>
<dbReference type="InterPro" id="IPR056436">
    <property type="entry name" value="Znf-C2H2_ZIC1-5/GLI1-3-like"/>
</dbReference>
<dbReference type="SUPFAM" id="SSF57667">
    <property type="entry name" value="beta-beta-alpha zinc fingers"/>
    <property type="match status" value="2"/>
</dbReference>
<dbReference type="PANTHER" id="PTHR45718">
    <property type="entry name" value="TRANSCRIPTIONAL ACTIVATOR CUBITUS INTERRUPTUS"/>
    <property type="match status" value="1"/>
</dbReference>
<keyword evidence="5" id="KW-0862">Zinc</keyword>
<dbReference type="InParanoid" id="A0A1V9XFC3"/>
<evidence type="ECO:0000256" key="5">
    <source>
        <dbReference type="ARBA" id="ARBA00022833"/>
    </source>
</evidence>
<dbReference type="EMBL" id="MNPL01012469">
    <property type="protein sequence ID" value="OQR72116.1"/>
    <property type="molecule type" value="Genomic_DNA"/>
</dbReference>
<evidence type="ECO:0000313" key="10">
    <source>
        <dbReference type="Proteomes" id="UP000192247"/>
    </source>
</evidence>
<dbReference type="InterPro" id="IPR043359">
    <property type="entry name" value="GLI-like"/>
</dbReference>
<dbReference type="GO" id="GO:0000978">
    <property type="term" value="F:RNA polymerase II cis-regulatory region sequence-specific DNA binding"/>
    <property type="evidence" value="ECO:0007669"/>
    <property type="project" value="TreeGrafter"/>
</dbReference>
<sequence>MRLNQATSSVCVKALCPLPPTPDEWVLARSRQPPPKRSSDVTPDSLRSLRWRRPSSSLWPPVRSADSNSLKLTLRHRLTRQTLILVRLDSMSFVTVIVVHHLNKDHIQSNKKAYVCRWQDCSREEKPFKAQYMLVVHMRRHTGEKPNKCTFEGCTKAYSRLENLKTHLR</sequence>
<dbReference type="STRING" id="418985.A0A1V9XFC3"/>
<evidence type="ECO:0000313" key="9">
    <source>
        <dbReference type="EMBL" id="OQR72116.1"/>
    </source>
</evidence>
<dbReference type="InterPro" id="IPR013087">
    <property type="entry name" value="Znf_C2H2_type"/>
</dbReference>
<dbReference type="Proteomes" id="UP000192247">
    <property type="component" value="Unassembled WGS sequence"/>
</dbReference>
<dbReference type="PANTHER" id="PTHR45718:SF4">
    <property type="entry name" value="TRANSCRIPTIONAL ACTIVATOR CUBITUS INTERRUPTUS"/>
    <property type="match status" value="1"/>
</dbReference>
<dbReference type="GO" id="GO:0005634">
    <property type="term" value="C:nucleus"/>
    <property type="evidence" value="ECO:0007669"/>
    <property type="project" value="UniProtKB-SubCell"/>
</dbReference>
<accession>A0A1V9XFC3</accession>
<protein>
    <submittedName>
        <fullName evidence="9">Transcription factor</fullName>
    </submittedName>
</protein>
<comment type="subcellular location">
    <subcellularLocation>
        <location evidence="1">Nucleus</location>
    </subcellularLocation>
</comment>
<organism evidence="9 10">
    <name type="scientific">Tropilaelaps mercedesae</name>
    <dbReference type="NCBI Taxonomy" id="418985"/>
    <lineage>
        <taxon>Eukaryota</taxon>
        <taxon>Metazoa</taxon>
        <taxon>Ecdysozoa</taxon>
        <taxon>Arthropoda</taxon>
        <taxon>Chelicerata</taxon>
        <taxon>Arachnida</taxon>
        <taxon>Acari</taxon>
        <taxon>Parasitiformes</taxon>
        <taxon>Mesostigmata</taxon>
        <taxon>Gamasina</taxon>
        <taxon>Dermanyssoidea</taxon>
        <taxon>Laelapidae</taxon>
        <taxon>Tropilaelaps</taxon>
    </lineage>
</organism>
<dbReference type="GO" id="GO:0140297">
    <property type="term" value="F:DNA-binding transcription factor binding"/>
    <property type="evidence" value="ECO:0007669"/>
    <property type="project" value="UniProtKB-ARBA"/>
</dbReference>
<proteinExistence type="predicted"/>
<evidence type="ECO:0000256" key="3">
    <source>
        <dbReference type="ARBA" id="ARBA00022737"/>
    </source>
</evidence>
<evidence type="ECO:0000256" key="1">
    <source>
        <dbReference type="ARBA" id="ARBA00004123"/>
    </source>
</evidence>